<dbReference type="AlphaFoldDB" id="A0A9P8A684"/>
<dbReference type="SUPFAM" id="SSF51735">
    <property type="entry name" value="NAD(P)-binding Rossmann-fold domains"/>
    <property type="match status" value="1"/>
</dbReference>
<organism evidence="1 2">
    <name type="scientific">Mortierella alpina</name>
    <name type="common">Oleaginous fungus</name>
    <name type="synonym">Mortierella renispora</name>
    <dbReference type="NCBI Taxonomy" id="64518"/>
    <lineage>
        <taxon>Eukaryota</taxon>
        <taxon>Fungi</taxon>
        <taxon>Fungi incertae sedis</taxon>
        <taxon>Mucoromycota</taxon>
        <taxon>Mortierellomycotina</taxon>
        <taxon>Mortierellomycetes</taxon>
        <taxon>Mortierellales</taxon>
        <taxon>Mortierellaceae</taxon>
        <taxon>Mortierella</taxon>
    </lineage>
</organism>
<evidence type="ECO:0008006" key="3">
    <source>
        <dbReference type="Google" id="ProtNLM"/>
    </source>
</evidence>
<proteinExistence type="predicted"/>
<dbReference type="GO" id="GO:0005737">
    <property type="term" value="C:cytoplasm"/>
    <property type="evidence" value="ECO:0007669"/>
    <property type="project" value="TreeGrafter"/>
</dbReference>
<comment type="caution">
    <text evidence="1">The sequence shown here is derived from an EMBL/GenBank/DDBJ whole genome shotgun (WGS) entry which is preliminary data.</text>
</comment>
<protein>
    <recommendedName>
        <fullName evidence="3">NAD(P)-binding domain-containing protein</fullName>
    </recommendedName>
</protein>
<dbReference type="Proteomes" id="UP000717515">
    <property type="component" value="Unassembled WGS sequence"/>
</dbReference>
<evidence type="ECO:0000313" key="1">
    <source>
        <dbReference type="EMBL" id="KAG9323129.1"/>
    </source>
</evidence>
<name>A0A9P8A684_MORAP</name>
<dbReference type="InterPro" id="IPR051783">
    <property type="entry name" value="NAD(P)-dependent_oxidoreduct"/>
</dbReference>
<dbReference type="PANTHER" id="PTHR48079">
    <property type="entry name" value="PROTEIN YEEZ"/>
    <property type="match status" value="1"/>
</dbReference>
<accession>A0A9P8A684</accession>
<dbReference type="EMBL" id="JAIFTL010000114">
    <property type="protein sequence ID" value="KAG9323129.1"/>
    <property type="molecule type" value="Genomic_DNA"/>
</dbReference>
<sequence>MQDDVSVQTNRCAPMALLDRKKVLGNEGLIRLASSLFFSFSPIFPSYSYSFVMAPIQPTRIFIIGGTGYVGATVTGQLLASDPDKTKYSIRSLSRSPEKAEQDLVPLGIVPVHGTLDNLALLEKEAADADVVLSIADCDHMTSVQALLRGLQHRPRLDGSSRKRPILIHTSGACVLLDKAHGEYGSDTIYYDNDAAQLSTLGVDQYHRVVDLEVLSPGLRGVADTYIIVPPAIWGYGSGPGKKGVFHVPPTVDVSLMQRRAIQIGKGLNLWSKVHVEDLAQLYIMMLERALQEPVDDDNMATATGRAPLPKNEDGYYFAQGGEDFRWGDYAQIVARVFKELGVNPSGEVVPLLRDEADALFSPMFAQLIGANSRCRAVKARKILGWDPKRLDFASHAAEELRCLIQEKQQQGAL</sequence>
<gene>
    <name evidence="1" type="ORF">KVV02_005836</name>
</gene>
<reference evidence="1" key="1">
    <citation type="submission" date="2021-07" db="EMBL/GenBank/DDBJ databases">
        <title>Draft genome of Mortierella alpina, strain LL118, isolated from an aspen leaf litter sample.</title>
        <authorList>
            <person name="Yang S."/>
            <person name="Vinatzer B.A."/>
        </authorList>
    </citation>
    <scope>NUCLEOTIDE SEQUENCE</scope>
    <source>
        <strain evidence="1">LL118</strain>
    </source>
</reference>
<dbReference type="PANTHER" id="PTHR48079:SF6">
    <property type="entry name" value="NAD(P)-BINDING DOMAIN-CONTAINING PROTEIN-RELATED"/>
    <property type="match status" value="1"/>
</dbReference>
<dbReference type="GO" id="GO:0004029">
    <property type="term" value="F:aldehyde dehydrogenase (NAD+) activity"/>
    <property type="evidence" value="ECO:0007669"/>
    <property type="project" value="TreeGrafter"/>
</dbReference>
<evidence type="ECO:0000313" key="2">
    <source>
        <dbReference type="Proteomes" id="UP000717515"/>
    </source>
</evidence>
<dbReference type="InterPro" id="IPR036291">
    <property type="entry name" value="NAD(P)-bd_dom_sf"/>
</dbReference>
<dbReference type="Gene3D" id="3.40.50.720">
    <property type="entry name" value="NAD(P)-binding Rossmann-like Domain"/>
    <property type="match status" value="1"/>
</dbReference>